<evidence type="ECO:0000256" key="7">
    <source>
        <dbReference type="ARBA" id="ARBA00022989"/>
    </source>
</evidence>
<proteinExistence type="inferred from homology"/>
<dbReference type="KEGG" id="cam:101493644"/>
<sequence>MSRPLYRGVSGIRIPDNTLDSWDSQSKDKTEKDGLDKKGSSDPSPLPLKSPFRLLFADNSKNGITENGFSPDPFILGTPRSRHKLILLFMKFSIVFIVILALAGSFWWTVSISTTSRGHIFHGYRRLQEKLVSDLLDIGEISDAPSKLKELDFCSQEFENYVPCFNVSDNLAQGYSDGNEFDRQCGRELRQNCLLLSPTNYKIPLRWPTGRDVIWVSNVKITAQEVLSSGSLTKRMMMLDEEQISFRSASLMFDGVEDYSHQIAEMIGLRNESNFIQTGVRTILDIGCGYGSLGAHLFHSQLLTMCIANYEPSGSQVQLTLERGLPAMVASFTTKQLPYPSLSFDMLHCARCGIDWDQKDGILLIEADRLLKPGGYFVWSSPITYARNQDSQTRWKFIHDFAENLCWDMLSQQDETVVWKKTSKRKCYSSRKNGSPPPLCSRGYDVESPYYRELQNCIGGTHSSRWVSIEERDNWPSRDHPNKNELAIYGLQPDEFAEDSESWRTAVQNYWSLLSPLIFSDHPKRPGDEDPPPPFNMLRNVLDMNAHFGGFNSALLQSGKSVWVMNVVPMSGFNYLPLIQDRGYVGVLHDWCEAFPTYPRSYDLVHAAGFLSLETGQQRKCTLFDIFIEIDRLLRPEGWIIIRDSVPLIEMARALTTRLKWDARVIEIDSDSDQRLLICQKPFFKRQAN</sequence>
<dbReference type="EC" id="2.1.1.-" evidence="11"/>
<dbReference type="GO" id="GO:0012505">
    <property type="term" value="C:endomembrane system"/>
    <property type="evidence" value="ECO:0007669"/>
    <property type="project" value="UniProtKB-SubCell"/>
</dbReference>
<keyword evidence="3 11" id="KW-0489">Methyltransferase</keyword>
<dbReference type="AlphaFoldDB" id="A0A1S2Y8R1"/>
<evidence type="ECO:0000256" key="3">
    <source>
        <dbReference type="ARBA" id="ARBA00022603"/>
    </source>
</evidence>
<keyword evidence="8 11" id="KW-0472">Membrane</keyword>
<dbReference type="RefSeq" id="XP_004500637.1">
    <property type="nucleotide sequence ID" value="XM_004500580.3"/>
</dbReference>
<keyword evidence="7 11" id="KW-1133">Transmembrane helix</keyword>
<dbReference type="Pfam" id="PF03141">
    <property type="entry name" value="Methyltransf_29"/>
    <property type="match status" value="1"/>
</dbReference>
<dbReference type="GO" id="GO:0016020">
    <property type="term" value="C:membrane"/>
    <property type="evidence" value="ECO:0007669"/>
    <property type="project" value="UniProtKB-SubCell"/>
</dbReference>
<evidence type="ECO:0000256" key="11">
    <source>
        <dbReference type="RuleBase" id="RU366043"/>
    </source>
</evidence>
<dbReference type="PaxDb" id="3827-XP_004500637.1"/>
<dbReference type="STRING" id="3827.A0A1S2Y8R1"/>
<dbReference type="PANTHER" id="PTHR10108:SF1161">
    <property type="entry name" value="METHYLTRANSFERASE"/>
    <property type="match status" value="1"/>
</dbReference>
<dbReference type="GO" id="GO:0005737">
    <property type="term" value="C:cytoplasm"/>
    <property type="evidence" value="ECO:0007669"/>
    <property type="project" value="TreeGrafter"/>
</dbReference>
<dbReference type="Proteomes" id="UP000087171">
    <property type="component" value="Chromosome Ca5"/>
</dbReference>
<evidence type="ECO:0000256" key="4">
    <source>
        <dbReference type="ARBA" id="ARBA00022679"/>
    </source>
</evidence>
<evidence type="ECO:0000313" key="14">
    <source>
        <dbReference type="RefSeq" id="XP_004500637.1"/>
    </source>
</evidence>
<reference evidence="13" key="1">
    <citation type="journal article" date="2013" name="Nat. Biotechnol.">
        <title>Draft genome sequence of chickpea (Cicer arietinum) provides a resource for trait improvement.</title>
        <authorList>
            <person name="Varshney R.K."/>
            <person name="Song C."/>
            <person name="Saxena R.K."/>
            <person name="Azam S."/>
            <person name="Yu S."/>
            <person name="Sharpe A.G."/>
            <person name="Cannon S."/>
            <person name="Baek J."/>
            <person name="Rosen B.D."/>
            <person name="Tar'an B."/>
            <person name="Millan T."/>
            <person name="Zhang X."/>
            <person name="Ramsay L.D."/>
            <person name="Iwata A."/>
            <person name="Wang Y."/>
            <person name="Nelson W."/>
            <person name="Farmer A.D."/>
            <person name="Gaur P.M."/>
            <person name="Soderlund C."/>
            <person name="Penmetsa R.V."/>
            <person name="Xu C."/>
            <person name="Bharti A.K."/>
            <person name="He W."/>
            <person name="Winter P."/>
            <person name="Zhao S."/>
            <person name="Hane J.K."/>
            <person name="Carrasquilla-Garcia N."/>
            <person name="Condie J.A."/>
            <person name="Upadhyaya H.D."/>
            <person name="Luo M.C."/>
            <person name="Thudi M."/>
            <person name="Gowda C.L."/>
            <person name="Singh N.P."/>
            <person name="Lichtenzveig J."/>
            <person name="Gali K.K."/>
            <person name="Rubio J."/>
            <person name="Nadarajan N."/>
            <person name="Dolezel J."/>
            <person name="Bansal K.C."/>
            <person name="Xu X."/>
            <person name="Edwards D."/>
            <person name="Zhang G."/>
            <person name="Kahl G."/>
            <person name="Gil J."/>
            <person name="Singh K.B."/>
            <person name="Datta S.K."/>
            <person name="Jackson S.A."/>
            <person name="Wang J."/>
            <person name="Cook D.R."/>
        </authorList>
    </citation>
    <scope>NUCLEOTIDE SEQUENCE [LARGE SCALE GENOMIC DNA]</scope>
    <source>
        <strain evidence="13">cv. CDC Frontier</strain>
    </source>
</reference>
<feature type="transmembrane region" description="Helical" evidence="11">
    <location>
        <begin position="85"/>
        <end position="108"/>
    </location>
</feature>
<dbReference type="SUPFAM" id="SSF53335">
    <property type="entry name" value="S-adenosyl-L-methionine-dependent methyltransferases"/>
    <property type="match status" value="2"/>
</dbReference>
<accession>A0A1S2Y8R1</accession>
<name>A0A1S2Y8R1_CICAR</name>
<keyword evidence="13" id="KW-1185">Reference proteome</keyword>
<dbReference type="GeneID" id="101493644"/>
<feature type="compositionally biased region" description="Basic and acidic residues" evidence="12">
    <location>
        <begin position="25"/>
        <end position="40"/>
    </location>
</feature>
<evidence type="ECO:0000256" key="6">
    <source>
        <dbReference type="ARBA" id="ARBA00022968"/>
    </source>
</evidence>
<evidence type="ECO:0000256" key="10">
    <source>
        <dbReference type="ARBA" id="ARBA00037847"/>
    </source>
</evidence>
<evidence type="ECO:0000256" key="12">
    <source>
        <dbReference type="SAM" id="MobiDB-lite"/>
    </source>
</evidence>
<reference evidence="14" key="2">
    <citation type="submission" date="2025-08" db="UniProtKB">
        <authorList>
            <consortium name="RefSeq"/>
        </authorList>
    </citation>
    <scope>IDENTIFICATION</scope>
    <source>
        <tissue evidence="14">Etiolated seedlings</tissue>
    </source>
</reference>
<evidence type="ECO:0000256" key="5">
    <source>
        <dbReference type="ARBA" id="ARBA00022692"/>
    </source>
</evidence>
<feature type="region of interest" description="Disordered" evidence="12">
    <location>
        <begin position="1"/>
        <end position="48"/>
    </location>
</feature>
<evidence type="ECO:0000256" key="9">
    <source>
        <dbReference type="ARBA" id="ARBA00023180"/>
    </source>
</evidence>
<organism evidence="13 14">
    <name type="scientific">Cicer arietinum</name>
    <name type="common">Chickpea</name>
    <name type="synonym">Garbanzo</name>
    <dbReference type="NCBI Taxonomy" id="3827"/>
    <lineage>
        <taxon>Eukaryota</taxon>
        <taxon>Viridiplantae</taxon>
        <taxon>Streptophyta</taxon>
        <taxon>Embryophyta</taxon>
        <taxon>Tracheophyta</taxon>
        <taxon>Spermatophyta</taxon>
        <taxon>Magnoliopsida</taxon>
        <taxon>eudicotyledons</taxon>
        <taxon>Gunneridae</taxon>
        <taxon>Pentapetalae</taxon>
        <taxon>rosids</taxon>
        <taxon>fabids</taxon>
        <taxon>Fabales</taxon>
        <taxon>Fabaceae</taxon>
        <taxon>Papilionoideae</taxon>
        <taxon>50 kb inversion clade</taxon>
        <taxon>NPAAA clade</taxon>
        <taxon>Hologalegina</taxon>
        <taxon>IRL clade</taxon>
        <taxon>Cicereae</taxon>
        <taxon>Cicer</taxon>
    </lineage>
</organism>
<evidence type="ECO:0000313" key="13">
    <source>
        <dbReference type="Proteomes" id="UP000087171"/>
    </source>
</evidence>
<evidence type="ECO:0000256" key="8">
    <source>
        <dbReference type="ARBA" id="ARBA00023136"/>
    </source>
</evidence>
<comment type="subcellular location">
    <subcellularLocation>
        <location evidence="10">Endomembrane system</location>
        <topology evidence="10">Single-pass membrane protein</topology>
    </subcellularLocation>
    <subcellularLocation>
        <location evidence="1 11">Membrane</location>
        <topology evidence="1 11">Single-pass type II membrane protein</topology>
    </subcellularLocation>
</comment>
<keyword evidence="9 11" id="KW-0325">Glycoprotein</keyword>
<dbReference type="eggNOG" id="ENOG502QT31">
    <property type="taxonomic scope" value="Eukaryota"/>
</dbReference>
<dbReference type="PANTHER" id="PTHR10108">
    <property type="entry name" value="SAM-DEPENDENT METHYLTRANSFERASE"/>
    <property type="match status" value="1"/>
</dbReference>
<comment type="similarity">
    <text evidence="2 11">Belongs to the methyltransferase superfamily.</text>
</comment>
<keyword evidence="4 11" id="KW-0808">Transferase</keyword>
<protein>
    <recommendedName>
        <fullName evidence="11">Methyltransferase</fullName>
        <ecNumber evidence="11">2.1.1.-</ecNumber>
    </recommendedName>
</protein>
<dbReference type="Gene3D" id="3.40.50.150">
    <property type="entry name" value="Vaccinia Virus protein VP39"/>
    <property type="match status" value="1"/>
</dbReference>
<evidence type="ECO:0000256" key="2">
    <source>
        <dbReference type="ARBA" id="ARBA00008361"/>
    </source>
</evidence>
<dbReference type="FunFam" id="3.40.50.150:FF:000119">
    <property type="entry name" value="probable pectin methyltransferase QUA2"/>
    <property type="match status" value="1"/>
</dbReference>
<dbReference type="GO" id="GO:0032259">
    <property type="term" value="P:methylation"/>
    <property type="evidence" value="ECO:0007669"/>
    <property type="project" value="UniProtKB-KW"/>
</dbReference>
<gene>
    <name evidence="14" type="primary">LOC101493644</name>
</gene>
<keyword evidence="6 11" id="KW-0735">Signal-anchor</keyword>
<dbReference type="GO" id="GO:0008168">
    <property type="term" value="F:methyltransferase activity"/>
    <property type="evidence" value="ECO:0007669"/>
    <property type="project" value="UniProtKB-UniRule"/>
</dbReference>
<dbReference type="InterPro" id="IPR029063">
    <property type="entry name" value="SAM-dependent_MTases_sf"/>
</dbReference>
<evidence type="ECO:0000256" key="1">
    <source>
        <dbReference type="ARBA" id="ARBA00004606"/>
    </source>
</evidence>
<keyword evidence="5 11" id="KW-0812">Transmembrane</keyword>
<dbReference type="InterPro" id="IPR004159">
    <property type="entry name" value="Put_SAM_MeTrfase"/>
</dbReference>
<dbReference type="OrthoDB" id="2013972at2759"/>